<evidence type="ECO:0000256" key="5">
    <source>
        <dbReference type="ARBA" id="ARBA00023157"/>
    </source>
</evidence>
<dbReference type="EMBL" id="CP029161">
    <property type="protein sequence ID" value="AWH90233.1"/>
    <property type="molecule type" value="Genomic_DNA"/>
</dbReference>
<keyword evidence="3" id="KW-0813">Transport</keyword>
<dbReference type="Gene3D" id="3.40.30.10">
    <property type="entry name" value="Glutaredoxin"/>
    <property type="match status" value="1"/>
</dbReference>
<dbReference type="RefSeq" id="WP_158341004.1">
    <property type="nucleotide sequence ID" value="NZ_CP029161.1"/>
</dbReference>
<evidence type="ECO:0000259" key="11">
    <source>
        <dbReference type="PROSITE" id="PS51352"/>
    </source>
</evidence>
<evidence type="ECO:0000313" key="12">
    <source>
        <dbReference type="EMBL" id="AWH90233.1"/>
    </source>
</evidence>
<dbReference type="CDD" id="cd02947">
    <property type="entry name" value="TRX_family"/>
    <property type="match status" value="1"/>
</dbReference>
<dbReference type="PROSITE" id="PS51352">
    <property type="entry name" value="THIOREDOXIN_2"/>
    <property type="match status" value="1"/>
</dbReference>
<evidence type="ECO:0000256" key="4">
    <source>
        <dbReference type="ARBA" id="ARBA00022982"/>
    </source>
</evidence>
<evidence type="ECO:0000256" key="2">
    <source>
        <dbReference type="ARBA" id="ARBA00008987"/>
    </source>
</evidence>
<dbReference type="FunFam" id="3.40.30.10:FF:000001">
    <property type="entry name" value="Thioredoxin"/>
    <property type="match status" value="1"/>
</dbReference>
<evidence type="ECO:0000256" key="6">
    <source>
        <dbReference type="ARBA" id="ARBA00023284"/>
    </source>
</evidence>
<evidence type="ECO:0000313" key="13">
    <source>
        <dbReference type="Proteomes" id="UP000244884"/>
    </source>
</evidence>
<dbReference type="InterPro" id="IPR036249">
    <property type="entry name" value="Thioredoxin-like_sf"/>
</dbReference>
<dbReference type="GO" id="GO:0045454">
    <property type="term" value="P:cell redox homeostasis"/>
    <property type="evidence" value="ECO:0007669"/>
    <property type="project" value="TreeGrafter"/>
</dbReference>
<feature type="site" description="Contributes to redox potential value" evidence="9">
    <location>
        <position position="33"/>
    </location>
</feature>
<dbReference type="Proteomes" id="UP000244884">
    <property type="component" value="Chromosome"/>
</dbReference>
<feature type="active site" description="Nucleophile" evidence="9">
    <location>
        <position position="35"/>
    </location>
</feature>
<gene>
    <name evidence="12" type="primary">trxA</name>
    <name evidence="12" type="ORF">DD681_00060</name>
</gene>
<dbReference type="AlphaFoldDB" id="A0A2U8DEP3"/>
<keyword evidence="6 10" id="KW-0676">Redox-active center</keyword>
<dbReference type="OrthoDB" id="9790390at2"/>
<accession>A0A2U8DEP3</accession>
<name>A0A2U8DEP3_9GAMM</name>
<protein>
    <recommendedName>
        <fullName evidence="7 8">Thioredoxin</fullName>
    </recommendedName>
</protein>
<dbReference type="InterPro" id="IPR005746">
    <property type="entry name" value="Thioredoxin"/>
</dbReference>
<proteinExistence type="inferred from homology"/>
<dbReference type="GO" id="GO:0005829">
    <property type="term" value="C:cytosol"/>
    <property type="evidence" value="ECO:0007669"/>
    <property type="project" value="TreeGrafter"/>
</dbReference>
<organism evidence="12 13">
    <name type="scientific">Buchnera aphidicola</name>
    <name type="common">Melanaphis sacchari</name>
    <dbReference type="NCBI Taxonomy" id="2173854"/>
    <lineage>
        <taxon>Bacteria</taxon>
        <taxon>Pseudomonadati</taxon>
        <taxon>Pseudomonadota</taxon>
        <taxon>Gammaproteobacteria</taxon>
        <taxon>Enterobacterales</taxon>
        <taxon>Erwiniaceae</taxon>
        <taxon>Buchnera</taxon>
    </lineage>
</organism>
<feature type="site" description="Deprotonates C-terminal active site Cys" evidence="9">
    <location>
        <position position="26"/>
    </location>
</feature>
<evidence type="ECO:0000256" key="1">
    <source>
        <dbReference type="ARBA" id="ARBA00003318"/>
    </source>
</evidence>
<dbReference type="NCBIfam" id="NF006898">
    <property type="entry name" value="PRK09381.1"/>
    <property type="match status" value="1"/>
</dbReference>
<dbReference type="Pfam" id="PF00085">
    <property type="entry name" value="Thioredoxin"/>
    <property type="match status" value="1"/>
</dbReference>
<feature type="active site" description="Nucleophile" evidence="9">
    <location>
        <position position="32"/>
    </location>
</feature>
<dbReference type="PANTHER" id="PTHR45663">
    <property type="entry name" value="GEO12009P1"/>
    <property type="match status" value="1"/>
</dbReference>
<comment type="function">
    <text evidence="1">Participates in various redox reactions through the reversible oxidation of its active center dithiol to a disulfide and catalyzes dithiol-disulfide exchange reactions.</text>
</comment>
<feature type="disulfide bond" description="Redox-active" evidence="10">
    <location>
        <begin position="32"/>
        <end position="35"/>
    </location>
</feature>
<evidence type="ECO:0000256" key="9">
    <source>
        <dbReference type="PIRSR" id="PIRSR000077-1"/>
    </source>
</evidence>
<comment type="similarity">
    <text evidence="2 8">Belongs to the thioredoxin family.</text>
</comment>
<dbReference type="PRINTS" id="PR00421">
    <property type="entry name" value="THIOREDOXIN"/>
</dbReference>
<dbReference type="SUPFAM" id="SSF52833">
    <property type="entry name" value="Thioredoxin-like"/>
    <property type="match status" value="1"/>
</dbReference>
<evidence type="ECO:0000256" key="3">
    <source>
        <dbReference type="ARBA" id="ARBA00022448"/>
    </source>
</evidence>
<dbReference type="PIRSF" id="PIRSF000077">
    <property type="entry name" value="Thioredoxin"/>
    <property type="match status" value="1"/>
</dbReference>
<dbReference type="NCBIfam" id="TIGR01068">
    <property type="entry name" value="thioredoxin"/>
    <property type="match status" value="1"/>
</dbReference>
<dbReference type="GO" id="GO:0015035">
    <property type="term" value="F:protein-disulfide reductase activity"/>
    <property type="evidence" value="ECO:0007669"/>
    <property type="project" value="UniProtKB-UniRule"/>
</dbReference>
<feature type="domain" description="Thioredoxin" evidence="11">
    <location>
        <begin position="1"/>
        <end position="108"/>
    </location>
</feature>
<dbReference type="InterPro" id="IPR013766">
    <property type="entry name" value="Thioredoxin_domain"/>
</dbReference>
<keyword evidence="4" id="KW-0249">Electron transport</keyword>
<dbReference type="PANTHER" id="PTHR45663:SF11">
    <property type="entry name" value="GEO12009P1"/>
    <property type="match status" value="1"/>
</dbReference>
<feature type="site" description="Contributes to redox potential value" evidence="9">
    <location>
        <position position="34"/>
    </location>
</feature>
<keyword evidence="5 10" id="KW-1015">Disulfide bond</keyword>
<evidence type="ECO:0000256" key="10">
    <source>
        <dbReference type="PIRSR" id="PIRSR000077-4"/>
    </source>
</evidence>
<evidence type="ECO:0000256" key="8">
    <source>
        <dbReference type="PIRNR" id="PIRNR000077"/>
    </source>
</evidence>
<reference evidence="12 13" key="1">
    <citation type="submission" date="2018-04" db="EMBL/GenBank/DDBJ databases">
        <title>Genome sequence of Buchnera aphidicola from Melaphis sacchari.</title>
        <authorList>
            <person name="Geib S.M."/>
            <person name="Palmer N.A."/>
            <person name="Sattler S.E."/>
            <person name="Sarath G."/>
        </authorList>
    </citation>
    <scope>NUCLEOTIDE SEQUENCE [LARGE SCALE GENOMIC DNA]</scope>
    <source>
        <strain evidence="12 13">LSU</strain>
    </source>
</reference>
<evidence type="ECO:0000256" key="7">
    <source>
        <dbReference type="NCBIfam" id="TIGR01068"/>
    </source>
</evidence>
<sequence length="111" mass="12737">MNKIIELTDQNFEEKVLKSKGFILVDFWAEWCNPCKILAPILEEIADEYCDKIVIGKINIEKYPKTAPKYSVRGIPTLLLFHDSEVLATKVGALSKLQLKEFLDESMQFIS</sequence>